<proteinExistence type="predicted"/>
<dbReference type="Proteomes" id="UP000253606">
    <property type="component" value="Chromosome"/>
</dbReference>
<protein>
    <submittedName>
        <fullName evidence="1">Uncharacterized protein</fullName>
    </submittedName>
</protein>
<dbReference type="KEGG" id="abas:ACPOL_4220"/>
<dbReference type="EMBL" id="CP030840">
    <property type="protein sequence ID" value="AXC13497.1"/>
    <property type="molecule type" value="Genomic_DNA"/>
</dbReference>
<accession>A0A2Z5G452</accession>
<evidence type="ECO:0000313" key="2">
    <source>
        <dbReference type="Proteomes" id="UP000253606"/>
    </source>
</evidence>
<name>A0A2Z5G452_9BACT</name>
<reference evidence="1 2" key="1">
    <citation type="journal article" date="2018" name="Front. Microbiol.">
        <title>Hydrolytic Capabilities as a Key to Environmental Success: Chitinolytic and Cellulolytic Acidobacteria From Acidic Sub-arctic Soils and Boreal Peatlands.</title>
        <authorList>
            <person name="Belova S.E."/>
            <person name="Ravin N.V."/>
            <person name="Pankratov T.A."/>
            <person name="Rakitin A.L."/>
            <person name="Ivanova A.A."/>
            <person name="Beletsky A.V."/>
            <person name="Mardanov A.V."/>
            <person name="Sinninghe Damste J.S."/>
            <person name="Dedysh S.N."/>
        </authorList>
    </citation>
    <scope>NUCLEOTIDE SEQUENCE [LARGE SCALE GENOMIC DNA]</scope>
    <source>
        <strain evidence="1 2">SBC82</strain>
    </source>
</reference>
<sequence length="110" mass="11867">MLHLELKPTPVKPADYTGYLTISCGPTLALMNNRMSQSGEARAILTQMMPVSSILSGPALNGSITLHADQVIGAPKGCTTSDLILTPLEITTSLRNGRKRLIPAMEETWF</sequence>
<keyword evidence="2" id="KW-1185">Reference proteome</keyword>
<dbReference type="AlphaFoldDB" id="A0A2Z5G452"/>
<evidence type="ECO:0000313" key="1">
    <source>
        <dbReference type="EMBL" id="AXC13497.1"/>
    </source>
</evidence>
<gene>
    <name evidence="1" type="ORF">ACPOL_4220</name>
</gene>
<organism evidence="1 2">
    <name type="scientific">Acidisarcina polymorpha</name>
    <dbReference type="NCBI Taxonomy" id="2211140"/>
    <lineage>
        <taxon>Bacteria</taxon>
        <taxon>Pseudomonadati</taxon>
        <taxon>Acidobacteriota</taxon>
        <taxon>Terriglobia</taxon>
        <taxon>Terriglobales</taxon>
        <taxon>Acidobacteriaceae</taxon>
        <taxon>Acidisarcina</taxon>
    </lineage>
</organism>